<feature type="transmembrane region" description="Helical" evidence="1">
    <location>
        <begin position="239"/>
        <end position="256"/>
    </location>
</feature>
<keyword evidence="1" id="KW-0472">Membrane</keyword>
<feature type="transmembrane region" description="Helical" evidence="1">
    <location>
        <begin position="129"/>
        <end position="151"/>
    </location>
</feature>
<keyword evidence="1" id="KW-0812">Transmembrane</keyword>
<feature type="transmembrane region" description="Helical" evidence="1">
    <location>
        <begin position="70"/>
        <end position="89"/>
    </location>
</feature>
<organism evidence="4 5">
    <name type="scientific">Steinernema hermaphroditum</name>
    <dbReference type="NCBI Taxonomy" id="289476"/>
    <lineage>
        <taxon>Eukaryota</taxon>
        <taxon>Metazoa</taxon>
        <taxon>Ecdysozoa</taxon>
        <taxon>Nematoda</taxon>
        <taxon>Chromadorea</taxon>
        <taxon>Rhabditida</taxon>
        <taxon>Tylenchina</taxon>
        <taxon>Panagrolaimomorpha</taxon>
        <taxon>Strongyloidoidea</taxon>
        <taxon>Steinernematidae</taxon>
        <taxon>Steinernema</taxon>
    </lineage>
</organism>
<gene>
    <name evidence="4" type="ORF">QR680_019300</name>
</gene>
<feature type="domain" description="Acyltransferase 3" evidence="2">
    <location>
        <begin position="5"/>
        <end position="342"/>
    </location>
</feature>
<feature type="domain" description="SGNH" evidence="3">
    <location>
        <begin position="437"/>
        <end position="663"/>
    </location>
</feature>
<evidence type="ECO:0000259" key="3">
    <source>
        <dbReference type="Pfam" id="PF19040"/>
    </source>
</evidence>
<dbReference type="EMBL" id="JAUCMV010000006">
    <property type="protein sequence ID" value="KAK0390317.1"/>
    <property type="molecule type" value="Genomic_DNA"/>
</dbReference>
<dbReference type="Proteomes" id="UP001175271">
    <property type="component" value="Unassembled WGS sequence"/>
</dbReference>
<feature type="transmembrane region" description="Helical" evidence="1">
    <location>
        <begin position="324"/>
        <end position="345"/>
    </location>
</feature>
<feature type="transmembrane region" description="Helical" evidence="1">
    <location>
        <begin position="268"/>
        <end position="288"/>
    </location>
</feature>
<feature type="transmembrane region" description="Helical" evidence="1">
    <location>
        <begin position="7"/>
        <end position="24"/>
    </location>
</feature>
<accession>A0AA39LAP5</accession>
<evidence type="ECO:0000313" key="4">
    <source>
        <dbReference type="EMBL" id="KAK0390317.1"/>
    </source>
</evidence>
<evidence type="ECO:0000313" key="5">
    <source>
        <dbReference type="Proteomes" id="UP001175271"/>
    </source>
</evidence>
<dbReference type="PANTHER" id="PTHR23028:SF53">
    <property type="entry name" value="ACYL_TRANSF_3 DOMAIN-CONTAINING PROTEIN"/>
    <property type="match status" value="1"/>
</dbReference>
<evidence type="ECO:0008006" key="6">
    <source>
        <dbReference type="Google" id="ProtNLM"/>
    </source>
</evidence>
<proteinExistence type="predicted"/>
<feature type="transmembrane region" description="Helical" evidence="1">
    <location>
        <begin position="357"/>
        <end position="378"/>
    </location>
</feature>
<dbReference type="Pfam" id="PF01757">
    <property type="entry name" value="Acyl_transf_3"/>
    <property type="match status" value="1"/>
</dbReference>
<dbReference type="AlphaFoldDB" id="A0AA39LAP5"/>
<evidence type="ECO:0000259" key="2">
    <source>
        <dbReference type="Pfam" id="PF01757"/>
    </source>
</evidence>
<dbReference type="GO" id="GO:0016747">
    <property type="term" value="F:acyltransferase activity, transferring groups other than amino-acyl groups"/>
    <property type="evidence" value="ECO:0007669"/>
    <property type="project" value="InterPro"/>
</dbReference>
<dbReference type="Pfam" id="PF19040">
    <property type="entry name" value="SGNH"/>
    <property type="match status" value="1"/>
</dbReference>
<comment type="caution">
    <text evidence="4">The sequence shown here is derived from an EMBL/GenBank/DDBJ whole genome shotgun (WGS) entry which is preliminary data.</text>
</comment>
<dbReference type="InterPro" id="IPR050879">
    <property type="entry name" value="Acyltransferase_3"/>
</dbReference>
<evidence type="ECO:0000256" key="1">
    <source>
        <dbReference type="SAM" id="Phobius"/>
    </source>
</evidence>
<feature type="transmembrane region" description="Helical" evidence="1">
    <location>
        <begin position="30"/>
        <end position="49"/>
    </location>
</feature>
<reference evidence="4" key="1">
    <citation type="submission" date="2023-06" db="EMBL/GenBank/DDBJ databases">
        <title>Genomic analysis of the entomopathogenic nematode Steinernema hermaphroditum.</title>
        <authorList>
            <person name="Schwarz E.M."/>
            <person name="Heppert J.K."/>
            <person name="Baniya A."/>
            <person name="Schwartz H.T."/>
            <person name="Tan C.-H."/>
            <person name="Antoshechkin I."/>
            <person name="Sternberg P.W."/>
            <person name="Goodrich-Blair H."/>
            <person name="Dillman A.R."/>
        </authorList>
    </citation>
    <scope>NUCLEOTIDE SEQUENCE</scope>
    <source>
        <strain evidence="4">PS9179</strain>
        <tissue evidence="4">Whole animal</tissue>
    </source>
</reference>
<keyword evidence="1" id="KW-1133">Transmembrane helix</keyword>
<sequence>MKRLDLQGVRGFSIVLVLLFHLFPKTFKNGFAGVDMFFVLSGYLMTMIYSKKTKDIAGFFVFYQKRFLRLLPIYSFAIAMVLAVGRWMLAHVDYHYAQIDSAVALAMVTNIRNQLEHRGYFDQINDYTFLLHTWSLAVEVQYYVLVPFFFYLCYKRPLLGTVTVNVLTGTSFMFSWFAEGSLGFDFVFARIWQFQVGAISAQFTRNGNEPECSGYEKLPLVEEENTDEERVPSEDTSCIPTVHLLLSAFLFILLLPEIPLLTEKGVRIFATLLAGILFAIPSNLSFFSTRFFTFFGDISYVLYLVHWPAILFCRYYLDSLASPFSQSILAAAISLSLSILFYYFIERPLLGKPKESLIFTCFCYAVCGCFLLPALITVRSKDFRSPSVNESSYYWSKYTYYDSSWPESVRVENAIQMNEELFWYGWHMPPGCESFFWDCKLRGGHSNLSVLTIGNSYASRAFPGVYEVLKDRAGTLELQWMGVWEALDEIAFSVDCAHCEKILDYARHQEKDILFIINRYKYNFTDPIKGPLEEEALMIRAVQELERLSKTTKKIVLSGILYRFPDDGPTPMFKLQRWLHFNRNLSTIATYPYQTFMDQHSFTLTRMNYLLTKCPKCVYFDMQAPFCNAEKTECRLFDERNYLSFFNDRGHLSVAGVERVIPSLRVFMDSVIQSIE</sequence>
<keyword evidence="5" id="KW-1185">Reference proteome</keyword>
<dbReference type="GO" id="GO:0016020">
    <property type="term" value="C:membrane"/>
    <property type="evidence" value="ECO:0007669"/>
    <property type="project" value="TreeGrafter"/>
</dbReference>
<dbReference type="InterPro" id="IPR043968">
    <property type="entry name" value="SGNH"/>
</dbReference>
<name>A0AA39LAP5_9BILA</name>
<dbReference type="GO" id="GO:0000271">
    <property type="term" value="P:polysaccharide biosynthetic process"/>
    <property type="evidence" value="ECO:0007669"/>
    <property type="project" value="TreeGrafter"/>
</dbReference>
<feature type="transmembrane region" description="Helical" evidence="1">
    <location>
        <begin position="300"/>
        <end position="317"/>
    </location>
</feature>
<protein>
    <recommendedName>
        <fullName evidence="6">Acyl_transf_3 domain-containing protein</fullName>
    </recommendedName>
</protein>
<dbReference type="PANTHER" id="PTHR23028">
    <property type="entry name" value="ACETYLTRANSFERASE"/>
    <property type="match status" value="1"/>
</dbReference>
<feature type="transmembrane region" description="Helical" evidence="1">
    <location>
        <begin position="158"/>
        <end position="178"/>
    </location>
</feature>
<dbReference type="InterPro" id="IPR002656">
    <property type="entry name" value="Acyl_transf_3_dom"/>
</dbReference>